<organism evidence="2 3">
    <name type="scientific">Caerostris extrusa</name>
    <name type="common">Bark spider</name>
    <name type="synonym">Caerostris bankana</name>
    <dbReference type="NCBI Taxonomy" id="172846"/>
    <lineage>
        <taxon>Eukaryota</taxon>
        <taxon>Metazoa</taxon>
        <taxon>Ecdysozoa</taxon>
        <taxon>Arthropoda</taxon>
        <taxon>Chelicerata</taxon>
        <taxon>Arachnida</taxon>
        <taxon>Araneae</taxon>
        <taxon>Araneomorphae</taxon>
        <taxon>Entelegynae</taxon>
        <taxon>Araneoidea</taxon>
        <taxon>Araneidae</taxon>
        <taxon>Caerostris</taxon>
    </lineage>
</organism>
<keyword evidence="3" id="KW-1185">Reference proteome</keyword>
<dbReference type="Proteomes" id="UP001054945">
    <property type="component" value="Unassembled WGS sequence"/>
</dbReference>
<reference evidence="2 3" key="1">
    <citation type="submission" date="2021-06" db="EMBL/GenBank/DDBJ databases">
        <title>Caerostris extrusa draft genome.</title>
        <authorList>
            <person name="Kono N."/>
            <person name="Arakawa K."/>
        </authorList>
    </citation>
    <scope>NUCLEOTIDE SEQUENCE [LARGE SCALE GENOMIC DNA]</scope>
</reference>
<gene>
    <name evidence="2" type="ORF">CEXT_23331</name>
</gene>
<comment type="caution">
    <text evidence="2">The sequence shown here is derived from an EMBL/GenBank/DDBJ whole genome shotgun (WGS) entry which is preliminary data.</text>
</comment>
<proteinExistence type="predicted"/>
<feature type="region of interest" description="Disordered" evidence="1">
    <location>
        <begin position="73"/>
        <end position="96"/>
    </location>
</feature>
<dbReference type="AlphaFoldDB" id="A0AAV4XTJ7"/>
<evidence type="ECO:0000256" key="1">
    <source>
        <dbReference type="SAM" id="MobiDB-lite"/>
    </source>
</evidence>
<evidence type="ECO:0000313" key="2">
    <source>
        <dbReference type="EMBL" id="GIY97244.1"/>
    </source>
</evidence>
<protein>
    <submittedName>
        <fullName evidence="2">Uncharacterized protein</fullName>
    </submittedName>
</protein>
<evidence type="ECO:0000313" key="3">
    <source>
        <dbReference type="Proteomes" id="UP001054945"/>
    </source>
</evidence>
<feature type="compositionally biased region" description="Polar residues" evidence="1">
    <location>
        <begin position="86"/>
        <end position="96"/>
    </location>
</feature>
<sequence>MHNVEKGRANHLVMKLFSWENNRKNSFPNMEVVSGGGKPEQWHPERFADCPALHFGWGYALLVMQGDRAEINKQSRTVAAPRETSSENAYPTNLLG</sequence>
<name>A0AAV4XTJ7_CAEEX</name>
<dbReference type="EMBL" id="BPLR01000757">
    <property type="protein sequence ID" value="GIY97244.1"/>
    <property type="molecule type" value="Genomic_DNA"/>
</dbReference>
<accession>A0AAV4XTJ7</accession>